<reference evidence="2" key="1">
    <citation type="submission" date="2020-06" db="EMBL/GenBank/DDBJ databases">
        <authorList>
            <person name="Li T."/>
            <person name="Hu X."/>
            <person name="Zhang T."/>
            <person name="Song X."/>
            <person name="Zhang H."/>
            <person name="Dai N."/>
            <person name="Sheng W."/>
            <person name="Hou X."/>
            <person name="Wei L."/>
        </authorList>
    </citation>
    <scope>NUCLEOTIDE SEQUENCE</scope>
    <source>
        <strain evidence="2">G02</strain>
        <tissue evidence="2">Leaf</tissue>
    </source>
</reference>
<organism evidence="2">
    <name type="scientific">Sesamum radiatum</name>
    <name type="common">Black benniseed</name>
    <dbReference type="NCBI Taxonomy" id="300843"/>
    <lineage>
        <taxon>Eukaryota</taxon>
        <taxon>Viridiplantae</taxon>
        <taxon>Streptophyta</taxon>
        <taxon>Embryophyta</taxon>
        <taxon>Tracheophyta</taxon>
        <taxon>Spermatophyta</taxon>
        <taxon>Magnoliopsida</taxon>
        <taxon>eudicotyledons</taxon>
        <taxon>Gunneridae</taxon>
        <taxon>Pentapetalae</taxon>
        <taxon>asterids</taxon>
        <taxon>lamiids</taxon>
        <taxon>Lamiales</taxon>
        <taxon>Pedaliaceae</taxon>
        <taxon>Sesamum</taxon>
    </lineage>
</organism>
<dbReference type="Pfam" id="PF00665">
    <property type="entry name" value="rve"/>
    <property type="match status" value="1"/>
</dbReference>
<dbReference type="SUPFAM" id="SSF53098">
    <property type="entry name" value="Ribonuclease H-like"/>
    <property type="match status" value="1"/>
</dbReference>
<feature type="domain" description="Integrase catalytic" evidence="1">
    <location>
        <begin position="3"/>
        <end position="176"/>
    </location>
</feature>
<dbReference type="PROSITE" id="PS50994">
    <property type="entry name" value="INTEGRASE"/>
    <property type="match status" value="1"/>
</dbReference>
<comment type="caution">
    <text evidence="2">The sequence shown here is derived from an EMBL/GenBank/DDBJ whole genome shotgun (WGS) entry which is preliminary data.</text>
</comment>
<dbReference type="InterPro" id="IPR036397">
    <property type="entry name" value="RNaseH_sf"/>
</dbReference>
<protein>
    <recommendedName>
        <fullName evidence="1">Integrase catalytic domain-containing protein</fullName>
    </recommendedName>
</protein>
<dbReference type="InterPro" id="IPR012337">
    <property type="entry name" value="RNaseH-like_sf"/>
</dbReference>
<dbReference type="InterPro" id="IPR050951">
    <property type="entry name" value="Retrovirus_Pol_polyprotein"/>
</dbReference>
<dbReference type="GO" id="GO:0015074">
    <property type="term" value="P:DNA integration"/>
    <property type="evidence" value="ECO:0007669"/>
    <property type="project" value="InterPro"/>
</dbReference>
<dbReference type="PANTHER" id="PTHR37984">
    <property type="entry name" value="PROTEIN CBG26694"/>
    <property type="match status" value="1"/>
</dbReference>
<reference evidence="2" key="2">
    <citation type="journal article" date="2024" name="Plant">
        <title>Genomic evolution and insights into agronomic trait innovations of Sesamum species.</title>
        <authorList>
            <person name="Miao H."/>
            <person name="Wang L."/>
            <person name="Qu L."/>
            <person name="Liu H."/>
            <person name="Sun Y."/>
            <person name="Le M."/>
            <person name="Wang Q."/>
            <person name="Wei S."/>
            <person name="Zheng Y."/>
            <person name="Lin W."/>
            <person name="Duan Y."/>
            <person name="Cao H."/>
            <person name="Xiong S."/>
            <person name="Wang X."/>
            <person name="Wei L."/>
            <person name="Li C."/>
            <person name="Ma Q."/>
            <person name="Ju M."/>
            <person name="Zhao R."/>
            <person name="Li G."/>
            <person name="Mu C."/>
            <person name="Tian Q."/>
            <person name="Mei H."/>
            <person name="Zhang T."/>
            <person name="Gao T."/>
            <person name="Zhang H."/>
        </authorList>
    </citation>
    <scope>NUCLEOTIDE SEQUENCE</scope>
    <source>
        <strain evidence="2">G02</strain>
    </source>
</reference>
<gene>
    <name evidence="2" type="ORF">Sradi_3972400</name>
</gene>
<proteinExistence type="predicted"/>
<sequence>MQPLESPCLFDQWQLDLVGPFPQATGQRKLLIVAVDNFTKWVEAEALAKITEKEVIKFLWKNIVYRFGIPRALVSDNGTQFSGNKLREWCKGLVIKQFFTSVSNPQVNGQTEVTNRTILQHLKTQLGSAKGVVAPTEVGELSWRVKHYDSKSNAQGMRMNLDLVKEAREKTVVRVAMYKARMAKAYNTRVRPRNFQVGDLVM</sequence>
<evidence type="ECO:0000313" key="2">
    <source>
        <dbReference type="EMBL" id="KAL0355255.1"/>
    </source>
</evidence>
<dbReference type="InterPro" id="IPR001584">
    <property type="entry name" value="Integrase_cat-core"/>
</dbReference>
<dbReference type="Gene3D" id="3.30.420.10">
    <property type="entry name" value="Ribonuclease H-like superfamily/Ribonuclease H"/>
    <property type="match status" value="1"/>
</dbReference>
<evidence type="ECO:0000259" key="1">
    <source>
        <dbReference type="PROSITE" id="PS50994"/>
    </source>
</evidence>
<dbReference type="EMBL" id="JACGWJ010000017">
    <property type="protein sequence ID" value="KAL0355255.1"/>
    <property type="molecule type" value="Genomic_DNA"/>
</dbReference>
<dbReference type="AlphaFoldDB" id="A0AAW2PJ99"/>
<dbReference type="PANTHER" id="PTHR37984:SF5">
    <property type="entry name" value="PROTEIN NYNRIN-LIKE"/>
    <property type="match status" value="1"/>
</dbReference>
<dbReference type="GO" id="GO:0003676">
    <property type="term" value="F:nucleic acid binding"/>
    <property type="evidence" value="ECO:0007669"/>
    <property type="project" value="InterPro"/>
</dbReference>
<name>A0AAW2PJ99_SESRA</name>
<accession>A0AAW2PJ99</accession>